<feature type="active site" description="Proton acceptor" evidence="6 7">
    <location>
        <position position="1269"/>
    </location>
</feature>
<evidence type="ECO:0000256" key="4">
    <source>
        <dbReference type="ARBA" id="ARBA00023027"/>
    </source>
</evidence>
<comment type="similarity">
    <text evidence="6">Belongs to the sirtuin family. Class III subfamily.</text>
</comment>
<comment type="similarity">
    <text evidence="2">Belongs to the sirtuin family. Class I subfamily.</text>
</comment>
<evidence type="ECO:0000313" key="11">
    <source>
        <dbReference type="Proteomes" id="UP001362999"/>
    </source>
</evidence>
<dbReference type="PROSITE" id="PS50305">
    <property type="entry name" value="SIRTUIN"/>
    <property type="match status" value="1"/>
</dbReference>
<feature type="compositionally biased region" description="Acidic residues" evidence="8">
    <location>
        <begin position="613"/>
        <end position="633"/>
    </location>
</feature>
<feature type="binding site" evidence="6 7">
    <location>
        <position position="1321"/>
    </location>
    <ligand>
        <name>Zn(2+)</name>
        <dbReference type="ChEBI" id="CHEBI:29105"/>
    </ligand>
</feature>
<comment type="domain">
    <text evidence="6">In contrast to class I sirtuins, class III sirtuins have only weak deacetylase activity. Difference in substrate specificity is probably due to a larger hydrophobic pocket with 2 residues (Tyr-1195 and Arg-1198) that bind to malonylated and succinylated substrates and define the specificity.</text>
</comment>
<feature type="compositionally biased region" description="Basic and acidic residues" evidence="8">
    <location>
        <begin position="634"/>
        <end position="644"/>
    </location>
</feature>
<keyword evidence="3 6" id="KW-0808">Transferase</keyword>
<evidence type="ECO:0000256" key="6">
    <source>
        <dbReference type="HAMAP-Rule" id="MF_03160"/>
    </source>
</evidence>
<dbReference type="EMBL" id="JAWWNJ010000019">
    <property type="protein sequence ID" value="KAK7035745.1"/>
    <property type="molecule type" value="Genomic_DNA"/>
</dbReference>
<keyword evidence="4 6" id="KW-0520">NAD</keyword>
<feature type="domain" description="Deacetylase sirtuin-type" evidence="9">
    <location>
        <begin position="1126"/>
        <end position="1419"/>
    </location>
</feature>
<keyword evidence="6 7" id="KW-0479">Metal-binding</keyword>
<feature type="binding site" evidence="6">
    <location>
        <begin position="1385"/>
        <end position="1387"/>
    </location>
    <ligand>
        <name>NAD(+)</name>
        <dbReference type="ChEBI" id="CHEBI:57540"/>
    </ligand>
</feature>
<evidence type="ECO:0000256" key="1">
    <source>
        <dbReference type="ARBA" id="ARBA00004173"/>
    </source>
</evidence>
<dbReference type="InterPro" id="IPR003000">
    <property type="entry name" value="Sirtuin"/>
</dbReference>
<comment type="cofactor">
    <cofactor evidence="6">
        <name>Zn(2+)</name>
        <dbReference type="ChEBI" id="CHEBI:29105"/>
    </cofactor>
    <text evidence="6">Binds 1 zinc ion per subunit.</text>
</comment>
<feature type="binding site" evidence="6">
    <location>
        <begin position="1237"/>
        <end position="1240"/>
    </location>
    <ligand>
        <name>NAD(+)</name>
        <dbReference type="ChEBI" id="CHEBI:57540"/>
    </ligand>
</feature>
<feature type="region of interest" description="Disordered" evidence="8">
    <location>
        <begin position="248"/>
        <end position="267"/>
    </location>
</feature>
<feature type="binding site" evidence="6">
    <location>
        <begin position="1359"/>
        <end position="1361"/>
    </location>
    <ligand>
        <name>NAD(+)</name>
        <dbReference type="ChEBI" id="CHEBI:57540"/>
    </ligand>
</feature>
<keyword evidence="6 7" id="KW-0862">Zinc</keyword>
<proteinExistence type="inferred from homology"/>
<dbReference type="PANTHER" id="PTHR11085:SF10">
    <property type="entry name" value="NAD-DEPENDENT PROTEIN DEACYLASE SIRTUIN-5, MITOCHONDRIAL-RELATED"/>
    <property type="match status" value="1"/>
</dbReference>
<feature type="binding site" evidence="6">
    <location>
        <position position="1198"/>
    </location>
    <ligand>
        <name>substrate</name>
    </ligand>
</feature>
<feature type="binding site" evidence="6">
    <location>
        <position position="1195"/>
    </location>
    <ligand>
        <name>substrate</name>
    </ligand>
</feature>
<comment type="catalytic activity">
    <reaction evidence="6">
        <text>N(6)-malonyl-L-lysyl-[protein] + NAD(+) + H2O = 2''-O-malonyl-ADP-D-ribose + nicotinamide + L-lysyl-[protein]</text>
        <dbReference type="Rhea" id="RHEA:47672"/>
        <dbReference type="Rhea" id="RHEA-COMP:9752"/>
        <dbReference type="Rhea" id="RHEA-COMP:11878"/>
        <dbReference type="ChEBI" id="CHEBI:15377"/>
        <dbReference type="ChEBI" id="CHEBI:17154"/>
        <dbReference type="ChEBI" id="CHEBI:29969"/>
        <dbReference type="ChEBI" id="CHEBI:57540"/>
        <dbReference type="ChEBI" id="CHEBI:87831"/>
        <dbReference type="ChEBI" id="CHEBI:87833"/>
    </reaction>
</comment>
<dbReference type="GO" id="GO:0008270">
    <property type="term" value="F:zinc ion binding"/>
    <property type="evidence" value="ECO:0007669"/>
    <property type="project" value="UniProtKB-UniRule"/>
</dbReference>
<feature type="binding site" evidence="6">
    <location>
        <position position="1403"/>
    </location>
    <ligand>
        <name>NAD(+)</name>
        <dbReference type="ChEBI" id="CHEBI:57540"/>
    </ligand>
</feature>
<dbReference type="Pfam" id="PF02146">
    <property type="entry name" value="SIR2"/>
    <property type="match status" value="1"/>
</dbReference>
<dbReference type="InterPro" id="IPR027546">
    <property type="entry name" value="Sirtuin_class_III"/>
</dbReference>
<feature type="binding site" evidence="7">
    <location>
        <position position="1282"/>
    </location>
    <ligand>
        <name>Zn(2+)</name>
        <dbReference type="ChEBI" id="CHEBI:29105"/>
    </ligand>
</feature>
<organism evidence="10 11">
    <name type="scientific">Favolaschia claudopus</name>
    <dbReference type="NCBI Taxonomy" id="2862362"/>
    <lineage>
        <taxon>Eukaryota</taxon>
        <taxon>Fungi</taxon>
        <taxon>Dikarya</taxon>
        <taxon>Basidiomycota</taxon>
        <taxon>Agaricomycotina</taxon>
        <taxon>Agaricomycetes</taxon>
        <taxon>Agaricomycetidae</taxon>
        <taxon>Agaricales</taxon>
        <taxon>Marasmiineae</taxon>
        <taxon>Mycenaceae</taxon>
        <taxon>Favolaschia</taxon>
    </lineage>
</organism>
<dbReference type="SUPFAM" id="SSF52467">
    <property type="entry name" value="DHS-like NAD/FAD-binding domain"/>
    <property type="match status" value="1"/>
</dbReference>
<dbReference type="EC" id="2.3.1.-" evidence="6"/>
<comment type="subcellular location">
    <subcellularLocation>
        <location evidence="1 6">Mitochondrion</location>
    </subcellularLocation>
</comment>
<dbReference type="Gene3D" id="3.30.1600.10">
    <property type="entry name" value="SIR2/SIRT2 'Small Domain"/>
    <property type="match status" value="1"/>
</dbReference>
<evidence type="ECO:0000313" key="10">
    <source>
        <dbReference type="EMBL" id="KAK7035745.1"/>
    </source>
</evidence>
<protein>
    <recommendedName>
        <fullName evidence="6">NAD-dependent protein deacylase</fullName>
        <ecNumber evidence="6">2.3.1.-</ecNumber>
    </recommendedName>
    <alternativeName>
        <fullName evidence="6">Regulatory protein SIR2 homolog 5</fullName>
    </alternativeName>
</protein>
<comment type="caution">
    <text evidence="10">The sequence shown here is derived from an EMBL/GenBank/DDBJ whole genome shotgun (WGS) entry which is preliminary data.</text>
</comment>
<dbReference type="HAMAP" id="MF_01121">
    <property type="entry name" value="Sirtuin_ClassIII"/>
    <property type="match status" value="1"/>
</dbReference>
<evidence type="ECO:0000259" key="9">
    <source>
        <dbReference type="PROSITE" id="PS50305"/>
    </source>
</evidence>
<dbReference type="Gene3D" id="3.40.50.1220">
    <property type="entry name" value="TPP-binding domain"/>
    <property type="match status" value="1"/>
</dbReference>
<reference evidence="10 11" key="1">
    <citation type="journal article" date="2024" name="J Genomics">
        <title>Draft genome sequencing and assembly of Favolaschia claudopus CIRM-BRFM 2984 isolated from oak limbs.</title>
        <authorList>
            <person name="Navarro D."/>
            <person name="Drula E."/>
            <person name="Chaduli D."/>
            <person name="Cazenave R."/>
            <person name="Ahrendt S."/>
            <person name="Wang J."/>
            <person name="Lipzen A."/>
            <person name="Daum C."/>
            <person name="Barry K."/>
            <person name="Grigoriev I.V."/>
            <person name="Favel A."/>
            <person name="Rosso M.N."/>
            <person name="Martin F."/>
        </authorList>
    </citation>
    <scope>NUCLEOTIDE SEQUENCE [LARGE SCALE GENOMIC DNA]</scope>
    <source>
        <strain evidence="10 11">CIRM-BRFM 2984</strain>
    </source>
</reference>
<evidence type="ECO:0000256" key="7">
    <source>
        <dbReference type="PROSITE-ProRule" id="PRU00236"/>
    </source>
</evidence>
<dbReference type="GO" id="GO:0070403">
    <property type="term" value="F:NAD+ binding"/>
    <property type="evidence" value="ECO:0007669"/>
    <property type="project" value="UniProtKB-UniRule"/>
</dbReference>
<feature type="binding site" evidence="6">
    <location>
        <begin position="1151"/>
        <end position="1170"/>
    </location>
    <ligand>
        <name>NAD(+)</name>
        <dbReference type="ChEBI" id="CHEBI:57540"/>
    </ligand>
</feature>
<dbReference type="InterPro" id="IPR029035">
    <property type="entry name" value="DHS-like_NAD/FAD-binding_dom"/>
</dbReference>
<comment type="function">
    <text evidence="6">NAD-dependent lysine demalonylase, desuccinylase and deglutarylase that specifically removes malonyl, succinyl and glutaryl groups on target proteins. Has weak NAD-dependent protein deacetylase activity; however this activity may not be physiologically relevant in vivo.</text>
</comment>
<evidence type="ECO:0000256" key="5">
    <source>
        <dbReference type="ARBA" id="ARBA00023128"/>
    </source>
</evidence>
<dbReference type="InterPro" id="IPR026591">
    <property type="entry name" value="Sirtuin_cat_small_dom_sf"/>
</dbReference>
<feature type="binding site" evidence="7">
    <location>
        <position position="1324"/>
    </location>
    <ligand>
        <name>Zn(2+)</name>
        <dbReference type="ChEBI" id="CHEBI:29105"/>
    </ligand>
</feature>
<evidence type="ECO:0000256" key="3">
    <source>
        <dbReference type="ARBA" id="ARBA00022679"/>
    </source>
</evidence>
<comment type="catalytic activity">
    <reaction evidence="6">
        <text>N(6)-succinyl-L-lysyl-[protein] + NAD(+) + H2O = 2''-O-succinyl-ADP-D-ribose + nicotinamide + L-lysyl-[protein]</text>
        <dbReference type="Rhea" id="RHEA:47668"/>
        <dbReference type="Rhea" id="RHEA-COMP:9752"/>
        <dbReference type="Rhea" id="RHEA-COMP:11877"/>
        <dbReference type="ChEBI" id="CHEBI:15377"/>
        <dbReference type="ChEBI" id="CHEBI:17154"/>
        <dbReference type="ChEBI" id="CHEBI:29969"/>
        <dbReference type="ChEBI" id="CHEBI:57540"/>
        <dbReference type="ChEBI" id="CHEBI:87830"/>
        <dbReference type="ChEBI" id="CHEBI:87832"/>
    </reaction>
</comment>
<comment type="caution">
    <text evidence="6">Lacks conserved residue(s) required for the propagation of feature annotation.</text>
</comment>
<evidence type="ECO:0000256" key="2">
    <source>
        <dbReference type="ARBA" id="ARBA00006924"/>
    </source>
</evidence>
<dbReference type="InterPro" id="IPR050134">
    <property type="entry name" value="NAD-dep_sirtuin_deacylases"/>
</dbReference>
<comment type="catalytic activity">
    <reaction evidence="6">
        <text>N(6)-glutaryl-L-lysyl-[protein] + NAD(+) + H2O = 2''-O-glutaryl-ADP-D-ribose + nicotinamide + L-lysyl-[protein]</text>
        <dbReference type="Rhea" id="RHEA:47664"/>
        <dbReference type="Rhea" id="RHEA-COMP:9752"/>
        <dbReference type="Rhea" id="RHEA-COMP:11875"/>
        <dbReference type="ChEBI" id="CHEBI:15377"/>
        <dbReference type="ChEBI" id="CHEBI:17154"/>
        <dbReference type="ChEBI" id="CHEBI:29969"/>
        <dbReference type="ChEBI" id="CHEBI:57540"/>
        <dbReference type="ChEBI" id="CHEBI:87828"/>
        <dbReference type="ChEBI" id="CHEBI:87829"/>
    </reaction>
</comment>
<gene>
    <name evidence="10" type="ORF">R3P38DRAFT_3311737</name>
</gene>
<keyword evidence="5 6" id="KW-0496">Mitochondrion</keyword>
<feature type="region of interest" description="Disordered" evidence="8">
    <location>
        <begin position="753"/>
        <end position="772"/>
    </location>
</feature>
<feature type="binding site" evidence="6 7">
    <location>
        <position position="1277"/>
    </location>
    <ligand>
        <name>Zn(2+)</name>
        <dbReference type="ChEBI" id="CHEBI:29105"/>
    </ligand>
</feature>
<keyword evidence="11" id="KW-1185">Reference proteome</keyword>
<dbReference type="Proteomes" id="UP001362999">
    <property type="component" value="Unassembled WGS sequence"/>
</dbReference>
<evidence type="ECO:0000256" key="8">
    <source>
        <dbReference type="SAM" id="MobiDB-lite"/>
    </source>
</evidence>
<name>A0AAW0CCX3_9AGAR</name>
<dbReference type="GO" id="GO:0005739">
    <property type="term" value="C:mitochondrion"/>
    <property type="evidence" value="ECO:0007669"/>
    <property type="project" value="UniProtKB-SubCell"/>
</dbReference>
<dbReference type="GO" id="GO:0036054">
    <property type="term" value="F:protein-malonyllysine demalonylase activity"/>
    <property type="evidence" value="ECO:0007669"/>
    <property type="project" value="UniProtKB-UniRule"/>
</dbReference>
<feature type="region of interest" description="Disordered" evidence="8">
    <location>
        <begin position="610"/>
        <end position="644"/>
    </location>
</feature>
<dbReference type="PANTHER" id="PTHR11085">
    <property type="entry name" value="NAD-DEPENDENT PROTEIN DEACYLASE SIRTUIN-5, MITOCHONDRIAL-RELATED"/>
    <property type="match status" value="1"/>
</dbReference>
<dbReference type="GO" id="GO:0005634">
    <property type="term" value="C:nucleus"/>
    <property type="evidence" value="ECO:0007669"/>
    <property type="project" value="TreeGrafter"/>
</dbReference>
<dbReference type="GO" id="GO:0017136">
    <property type="term" value="F:histone deacetylase activity, NAD-dependent"/>
    <property type="evidence" value="ECO:0007669"/>
    <property type="project" value="TreeGrafter"/>
</dbReference>
<accession>A0AAW0CCX3</accession>
<sequence length="1419" mass="158622">MHDDANVHEDSALIPHIRHLLLNYVVQHITTDYIQLTEQAVVDLWAQYFVEIPTADPASLTLLRDPFAVLTRIHGLGTLPPFQEKFQSTPGAIQHIKSLIKPLAGRLKADRAALLESNHEAYPFVAPFAPILTTRAIRETPKPKAMAPHLIDSLPTSHRVFLSSQTIEPIGVEQIPETAVKQDEVLDTTWQLNPEQHDSVRSLLRAVFTGPSKGHKNRYLNFASRPDSPPISNFPELEFLPIFPRRRRAGSGARENDPPPSGLHGMASLPAVILPPVKVEEIEPQLHRQNMVIVDGWQTLRSSPSPTPSPPSSQEDQIDELFMESPNTTPPPVRPSKIEVVQIPRVKRIGGQRAKPPAMGHGTEYFCTLHNFWSLIHRFWASLATFLLPHVRKDLPNEPPLRASPQPSVSMIGQADPGCDPTADVREDLDYEVAGLYGHRKQDPRDLILREKPDDKRQLLMEVPLLRPPNEHPPNALFLPSSLADLVAPLKVKGQANVEPPPHKFLKKAKGIPSLNVELSWVPIAAQTRIPTSSEVIKVTCLFDEDNPFSNLSRIETLLNLPIILSDSELYSETWGRRYPQKLDLEVHDKDFEVRMEIILSRKERRRAAGLPEEIEDDSMDGLDSTMDSDDVSLDDRSGKRPRLDQEQYFEDSGVAFDDPWQLNFDNPQLYDDYNSLPYAYDNNKENLPPRSDPPYDEPFDLPVAQYIEEFDPQDTAFPVTASQTRQYDPDAVFIDEPREFVALSFESLPIASAPPTQLKDPPNNDYLSNTPPSLLLESNPNKLANDPAVSVPRLTPLPEISSHSHAIAQFAQLRAKKINIIPPPSPSASVDQIVPAVEEHPHSIPDSVYDRNTLRLPPRWTFPTSQHRYMVSMDLVQKQGLIHCFRSRSCLIDLVEREFLGGVDVILDPHTAVMFTNIFVLSSECAELASRIAQQSWCYSRLLVVFEAYPESYSYRSKDTCDKRSELFAYSKPVVKALGKLRRDLGISEGCGVKREGCLVQYAFADTVEEAAIFTRCFGDMAEGNDDESRGAIWGDRTWFEDELPEGEEDLAAVEGMNRFAAYLILCQVDLGDFLELSPEVRVERHGAFVGVERMTVLNEVIERRLQVVQDLEMEPSVPNFYSYTFNIEAKMLEFQQLLRNSKNIIAVCGAGLSAASGIPTFRGAGGMWRKYDAMSLATPEAFAEDPSLVWQFYPYRRERARAAEPNAAHEALAKFSIPSLRKTVVPDAMFTIITQNVDGLSVKAMDKVLKEIPDPKPADISIMYEMHGRLFDVSCTSRFCKHVEYNTDSPICAALAGTEEGVEAGTIDAQIPKEQLPRCSQCKALGRPGVVWFGERPKYMKEIDQLVETADLCLVVGTSSTVYPAAGYAAEVQAMGGKVAVFNLERSSGDEGADYLFLGPCEKTLPEALGVGVVESN</sequence>
<dbReference type="GO" id="GO:0036055">
    <property type="term" value="F:protein-succinyllysine desuccinylase activity"/>
    <property type="evidence" value="ECO:0007669"/>
    <property type="project" value="UniProtKB-UniRule"/>
</dbReference>
<dbReference type="InterPro" id="IPR026590">
    <property type="entry name" value="Ssirtuin_cat_dom"/>
</dbReference>